<dbReference type="CDD" id="cd04732">
    <property type="entry name" value="HisA"/>
    <property type="match status" value="1"/>
</dbReference>
<dbReference type="FunFam" id="3.20.20.70:FF:000009">
    <property type="entry name" value="1-(5-phosphoribosyl)-5-[(5-phosphoribosylamino)methylideneamino] imidazole-4-carboxamide isomerase"/>
    <property type="match status" value="1"/>
</dbReference>
<dbReference type="GO" id="GO:0005737">
    <property type="term" value="C:cytoplasm"/>
    <property type="evidence" value="ECO:0007669"/>
    <property type="project" value="UniProtKB-SubCell"/>
</dbReference>
<dbReference type="PANTHER" id="PTHR43090:SF2">
    <property type="entry name" value="1-(5-PHOSPHORIBOSYL)-5-[(5-PHOSPHORIBOSYLAMINO)METHYLIDENEAMINO] IMIDAZOLE-4-CARBOXAMIDE ISOMERASE"/>
    <property type="match status" value="1"/>
</dbReference>
<evidence type="ECO:0000256" key="9">
    <source>
        <dbReference type="HAMAP-Rule" id="MF_01014"/>
    </source>
</evidence>
<dbReference type="GO" id="GO:0000105">
    <property type="term" value="P:L-histidine biosynthetic process"/>
    <property type="evidence" value="ECO:0007669"/>
    <property type="project" value="UniProtKB-UniRule"/>
</dbReference>
<evidence type="ECO:0000256" key="11">
    <source>
        <dbReference type="RuleBase" id="RU003658"/>
    </source>
</evidence>
<evidence type="ECO:0000256" key="3">
    <source>
        <dbReference type="ARBA" id="ARBA00005133"/>
    </source>
</evidence>
<evidence type="ECO:0000256" key="2">
    <source>
        <dbReference type="ARBA" id="ARBA00004496"/>
    </source>
</evidence>
<dbReference type="AlphaFoldDB" id="A0A520N1R8"/>
<sequence length="238" mass="26777">MIILPAIDIKNGSCVRLKKGNFNKIKIYNNSPLDQAKLFKDHGFDFIHIVDLDGALRGKRENNKTINKIINLDIKVQLGGGIRLLSDVEELIDIGVERVILSTAAVENESFVNDVLSKFDQKYITLALDFRIYDEIPYVATKGWMNQTKINLYDFIQKNEIKNVLATDINKDGLLIGPNLKIYKKIKELNPDKNLIGSGGISKISDLNDLAEININECIVGKAIYENKISMKELANVN</sequence>
<dbReference type="NCBIfam" id="TIGR00007">
    <property type="entry name" value="1-(5-phosphoribosyl)-5-[(5-phosphoribosylamino)methylideneamino]imidazole-4-carboxamide isomerase"/>
    <property type="match status" value="1"/>
</dbReference>
<feature type="active site" description="Proton acceptor" evidence="9">
    <location>
        <position position="8"/>
    </location>
</feature>
<dbReference type="Proteomes" id="UP000318710">
    <property type="component" value="Unassembled WGS sequence"/>
</dbReference>
<evidence type="ECO:0000256" key="5">
    <source>
        <dbReference type="ARBA" id="ARBA00022490"/>
    </source>
</evidence>
<dbReference type="PANTHER" id="PTHR43090">
    <property type="entry name" value="1-(5-PHOSPHORIBOSYL)-5-[(5-PHOSPHORIBOSYLAMINO)METHYLIDENEAMINO] IMIDAZOLE-4-CARBOXAMIDE ISOMERASE"/>
    <property type="match status" value="1"/>
</dbReference>
<evidence type="ECO:0000256" key="6">
    <source>
        <dbReference type="ARBA" id="ARBA00022605"/>
    </source>
</evidence>
<dbReference type="EC" id="5.3.1.16" evidence="9 11"/>
<dbReference type="UniPathway" id="UPA00031">
    <property type="reaction ID" value="UER00009"/>
</dbReference>
<dbReference type="InterPro" id="IPR023016">
    <property type="entry name" value="HisA/PriA"/>
</dbReference>
<comment type="pathway">
    <text evidence="3 9 11">Amino-acid biosynthesis; L-histidine biosynthesis; L-histidine from 5-phospho-alpha-D-ribose 1-diphosphate: step 4/9.</text>
</comment>
<dbReference type="GO" id="GO:0003949">
    <property type="term" value="F:1-(5-phosphoribosyl)-5-[(5-phosphoribosylamino)methylideneamino]imidazole-4-carboxamide isomerase activity"/>
    <property type="evidence" value="ECO:0007669"/>
    <property type="project" value="UniProtKB-UniRule"/>
</dbReference>
<accession>A0A520N1R8</accession>
<dbReference type="EMBL" id="SHBF01000017">
    <property type="protein sequence ID" value="RZO27429.1"/>
    <property type="molecule type" value="Genomic_DNA"/>
</dbReference>
<gene>
    <name evidence="9 12" type="primary">hisA</name>
    <name evidence="12" type="ORF">EVA93_03270</name>
</gene>
<dbReference type="GO" id="GO:0000162">
    <property type="term" value="P:L-tryptophan biosynthetic process"/>
    <property type="evidence" value="ECO:0007669"/>
    <property type="project" value="TreeGrafter"/>
</dbReference>
<evidence type="ECO:0000256" key="10">
    <source>
        <dbReference type="RuleBase" id="RU003657"/>
    </source>
</evidence>
<dbReference type="InterPro" id="IPR006063">
    <property type="entry name" value="HisA_bact_arch"/>
</dbReference>
<reference evidence="12 13" key="1">
    <citation type="submission" date="2019-02" db="EMBL/GenBank/DDBJ databases">
        <title>Prokaryotic population dynamics and viral predation in marine succession experiment using metagenomics: the confinement effect.</title>
        <authorList>
            <person name="Haro-Moreno J.M."/>
            <person name="Rodriguez-Valera F."/>
            <person name="Lopez-Perez M."/>
        </authorList>
    </citation>
    <scope>NUCLEOTIDE SEQUENCE [LARGE SCALE GENOMIC DNA]</scope>
    <source>
        <strain evidence="12">MED-G160</strain>
    </source>
</reference>
<dbReference type="HAMAP" id="MF_01014">
    <property type="entry name" value="HisA"/>
    <property type="match status" value="1"/>
</dbReference>
<feature type="active site" description="Proton donor" evidence="9">
    <location>
        <position position="129"/>
    </location>
</feature>
<evidence type="ECO:0000313" key="12">
    <source>
        <dbReference type="EMBL" id="RZO27429.1"/>
    </source>
</evidence>
<evidence type="ECO:0000256" key="4">
    <source>
        <dbReference type="ARBA" id="ARBA00009667"/>
    </source>
</evidence>
<name>A0A520N1R8_9GAMM</name>
<dbReference type="Pfam" id="PF00977">
    <property type="entry name" value="His_biosynth"/>
    <property type="match status" value="1"/>
</dbReference>
<dbReference type="InterPro" id="IPR013785">
    <property type="entry name" value="Aldolase_TIM"/>
</dbReference>
<dbReference type="InterPro" id="IPR006062">
    <property type="entry name" value="His_biosynth"/>
</dbReference>
<protein>
    <recommendedName>
        <fullName evidence="9 11">1-(5-phosphoribosyl)-5-[(5-phosphoribosylamino)methylideneamino] imidazole-4-carboxamide isomerase</fullName>
        <ecNumber evidence="9 11">5.3.1.16</ecNumber>
    </recommendedName>
    <alternativeName>
        <fullName evidence="9">Phosphoribosylformimino-5-aminoimidazole carboxamide ribotide isomerase</fullName>
    </alternativeName>
</protein>
<keyword evidence="8 9" id="KW-0413">Isomerase</keyword>
<keyword evidence="5 9" id="KW-0963">Cytoplasm</keyword>
<evidence type="ECO:0000313" key="13">
    <source>
        <dbReference type="Proteomes" id="UP000318710"/>
    </source>
</evidence>
<comment type="similarity">
    <text evidence="4 9 10">Belongs to the HisA/HisF family.</text>
</comment>
<dbReference type="SUPFAM" id="SSF51366">
    <property type="entry name" value="Ribulose-phoshate binding barrel"/>
    <property type="match status" value="1"/>
</dbReference>
<comment type="caution">
    <text evidence="12">The sequence shown here is derived from an EMBL/GenBank/DDBJ whole genome shotgun (WGS) entry which is preliminary data.</text>
</comment>
<keyword evidence="6 9" id="KW-0028">Amino-acid biosynthesis</keyword>
<dbReference type="InterPro" id="IPR011060">
    <property type="entry name" value="RibuloseP-bd_barrel"/>
</dbReference>
<organism evidence="12 13">
    <name type="scientific">SAR86 cluster bacterium</name>
    <dbReference type="NCBI Taxonomy" id="2030880"/>
    <lineage>
        <taxon>Bacteria</taxon>
        <taxon>Pseudomonadati</taxon>
        <taxon>Pseudomonadota</taxon>
        <taxon>Gammaproteobacteria</taxon>
        <taxon>SAR86 cluster</taxon>
    </lineage>
</organism>
<comment type="catalytic activity">
    <reaction evidence="1 9 11">
        <text>1-(5-phospho-beta-D-ribosyl)-5-[(5-phospho-beta-D-ribosylamino)methylideneamino]imidazole-4-carboxamide = 5-[(5-phospho-1-deoxy-D-ribulos-1-ylimino)methylamino]-1-(5-phospho-beta-D-ribosyl)imidazole-4-carboxamide</text>
        <dbReference type="Rhea" id="RHEA:15469"/>
        <dbReference type="ChEBI" id="CHEBI:58435"/>
        <dbReference type="ChEBI" id="CHEBI:58525"/>
        <dbReference type="EC" id="5.3.1.16"/>
    </reaction>
</comment>
<evidence type="ECO:0000256" key="8">
    <source>
        <dbReference type="ARBA" id="ARBA00023235"/>
    </source>
</evidence>
<evidence type="ECO:0000256" key="7">
    <source>
        <dbReference type="ARBA" id="ARBA00023102"/>
    </source>
</evidence>
<proteinExistence type="inferred from homology"/>
<dbReference type="InterPro" id="IPR044524">
    <property type="entry name" value="Isoase_HisA-like"/>
</dbReference>
<keyword evidence="7 9" id="KW-0368">Histidine biosynthesis</keyword>
<dbReference type="Gene3D" id="3.20.20.70">
    <property type="entry name" value="Aldolase class I"/>
    <property type="match status" value="1"/>
</dbReference>
<evidence type="ECO:0000256" key="1">
    <source>
        <dbReference type="ARBA" id="ARBA00000901"/>
    </source>
</evidence>
<comment type="subcellular location">
    <subcellularLocation>
        <location evidence="2 9 11">Cytoplasm</location>
    </subcellularLocation>
</comment>